<dbReference type="InterPro" id="IPR001083">
    <property type="entry name" value="Cu_fist_DNA-bd_dom"/>
</dbReference>
<dbReference type="InterPro" id="IPR036395">
    <property type="entry name" value="Cu_fist_DNA-bd_dom_sf"/>
</dbReference>
<keyword evidence="5" id="KW-0805">Transcription regulation</keyword>
<evidence type="ECO:0000256" key="1">
    <source>
        <dbReference type="ARBA" id="ARBA00004123"/>
    </source>
</evidence>
<keyword evidence="2" id="KW-0479">Metal-binding</keyword>
<dbReference type="EMBL" id="NIDN02000074">
    <property type="protein sequence ID" value="RLL97562.1"/>
    <property type="molecule type" value="Genomic_DNA"/>
</dbReference>
<keyword evidence="3" id="KW-0862">Zinc</keyword>
<dbReference type="SMART" id="SM01090">
    <property type="entry name" value="Copper-fist"/>
    <property type="match status" value="1"/>
</dbReference>
<evidence type="ECO:0000256" key="8">
    <source>
        <dbReference type="SAM" id="MobiDB-lite"/>
    </source>
</evidence>
<keyword evidence="4" id="KW-0186">Copper</keyword>
<proteinExistence type="predicted"/>
<evidence type="ECO:0000256" key="5">
    <source>
        <dbReference type="ARBA" id="ARBA00023015"/>
    </source>
</evidence>
<accession>A0A397I7C9</accession>
<dbReference type="GO" id="GO:0005507">
    <property type="term" value="F:copper ion binding"/>
    <property type="evidence" value="ECO:0007669"/>
    <property type="project" value="InterPro"/>
</dbReference>
<dbReference type="STRING" id="1245748.A0A397I7C9"/>
<dbReference type="GO" id="GO:0006878">
    <property type="term" value="P:intracellular copper ion homeostasis"/>
    <property type="evidence" value="ECO:0007669"/>
    <property type="project" value="TreeGrafter"/>
</dbReference>
<dbReference type="PANTHER" id="PTHR28088">
    <property type="entry name" value="TRANSCRIPTIONAL ACTIVATOR HAA1-RELATED"/>
    <property type="match status" value="1"/>
</dbReference>
<dbReference type="GO" id="GO:0006879">
    <property type="term" value="P:intracellular iron ion homeostasis"/>
    <property type="evidence" value="ECO:0007669"/>
    <property type="project" value="TreeGrafter"/>
</dbReference>
<dbReference type="PROSITE" id="PS50073">
    <property type="entry name" value="COPPER_FIST_2"/>
    <property type="match status" value="1"/>
</dbReference>
<evidence type="ECO:0000313" key="10">
    <source>
        <dbReference type="EMBL" id="RLL97562.1"/>
    </source>
</evidence>
<evidence type="ECO:0000313" key="11">
    <source>
        <dbReference type="Proteomes" id="UP000215289"/>
    </source>
</evidence>
<keyword evidence="6" id="KW-0804">Transcription</keyword>
<dbReference type="GO" id="GO:0005634">
    <property type="term" value="C:nucleus"/>
    <property type="evidence" value="ECO:0007669"/>
    <property type="project" value="UniProtKB-SubCell"/>
</dbReference>
<evidence type="ECO:0000256" key="3">
    <source>
        <dbReference type="ARBA" id="ARBA00022833"/>
    </source>
</evidence>
<dbReference type="SUPFAM" id="SSF57879">
    <property type="entry name" value="Zinc domain conserved in yeast copper-regulated transcription factors"/>
    <property type="match status" value="1"/>
</dbReference>
<comment type="caution">
    <text evidence="10">The sequence shown here is derived from an EMBL/GenBank/DDBJ whole genome shotgun (WGS) entry which is preliminary data.</text>
</comment>
<organism evidence="10 11">
    <name type="scientific">Aspergillus turcosus</name>
    <dbReference type="NCBI Taxonomy" id="1245748"/>
    <lineage>
        <taxon>Eukaryota</taxon>
        <taxon>Fungi</taxon>
        <taxon>Dikarya</taxon>
        <taxon>Ascomycota</taxon>
        <taxon>Pezizomycotina</taxon>
        <taxon>Eurotiomycetes</taxon>
        <taxon>Eurotiomycetidae</taxon>
        <taxon>Eurotiales</taxon>
        <taxon>Aspergillaceae</taxon>
        <taxon>Aspergillus</taxon>
        <taxon>Aspergillus subgen. Fumigati</taxon>
    </lineage>
</organism>
<reference evidence="10 11" key="1">
    <citation type="submission" date="2018-08" db="EMBL/GenBank/DDBJ databases">
        <title>Draft genome sequences of two Aspergillus turcosus clinical strains isolated from bronchoalveolar lavage fluid: one azole-susceptible and the other azole-resistant.</title>
        <authorList>
            <person name="Parent-Michaud M."/>
            <person name="Dufresne P.J."/>
            <person name="Fournier E."/>
            <person name="Martineau C."/>
            <person name="Moreira S."/>
            <person name="Perkins V."/>
            <person name="De Repentigny L."/>
            <person name="Dufresne S.F."/>
        </authorList>
    </citation>
    <scope>NUCLEOTIDE SEQUENCE [LARGE SCALE GENOMIC DNA]</scope>
    <source>
        <strain evidence="10">HMR AF 1038</strain>
    </source>
</reference>
<dbReference type="SMART" id="SM00412">
    <property type="entry name" value="Cu_FIST"/>
    <property type="match status" value="1"/>
</dbReference>
<evidence type="ECO:0000256" key="7">
    <source>
        <dbReference type="ARBA" id="ARBA00023242"/>
    </source>
</evidence>
<dbReference type="PANTHER" id="PTHR28088:SF5">
    <property type="entry name" value="TRANSCRIPTIONAL ACTIVATOR HAA1-RELATED"/>
    <property type="match status" value="1"/>
</dbReference>
<dbReference type="GO" id="GO:0045944">
    <property type="term" value="P:positive regulation of transcription by RNA polymerase II"/>
    <property type="evidence" value="ECO:0007669"/>
    <property type="project" value="TreeGrafter"/>
</dbReference>
<dbReference type="GO" id="GO:0000981">
    <property type="term" value="F:DNA-binding transcription factor activity, RNA polymerase II-specific"/>
    <property type="evidence" value="ECO:0007669"/>
    <property type="project" value="TreeGrafter"/>
</dbReference>
<feature type="region of interest" description="Disordered" evidence="8">
    <location>
        <begin position="53"/>
        <end position="99"/>
    </location>
</feature>
<evidence type="ECO:0000256" key="2">
    <source>
        <dbReference type="ARBA" id="ARBA00022723"/>
    </source>
</evidence>
<protein>
    <recommendedName>
        <fullName evidence="9">Copper-fist domain-containing protein</fullName>
    </recommendedName>
</protein>
<dbReference type="Proteomes" id="UP000215289">
    <property type="component" value="Unassembled WGS sequence"/>
</dbReference>
<evidence type="ECO:0000256" key="4">
    <source>
        <dbReference type="ARBA" id="ARBA00023008"/>
    </source>
</evidence>
<feature type="domain" description="Copper-fist" evidence="9">
    <location>
        <begin position="1"/>
        <end position="28"/>
    </location>
</feature>
<feature type="compositionally biased region" description="Polar residues" evidence="8">
    <location>
        <begin position="61"/>
        <end position="87"/>
    </location>
</feature>
<dbReference type="Pfam" id="PF00649">
    <property type="entry name" value="Copper-fist"/>
    <property type="match status" value="1"/>
</dbReference>
<name>A0A397I7C9_9EURO</name>
<keyword evidence="7" id="KW-0539">Nucleus</keyword>
<dbReference type="OrthoDB" id="5600085at2759"/>
<dbReference type="AlphaFoldDB" id="A0A397I7C9"/>
<dbReference type="GO" id="GO:0000978">
    <property type="term" value="F:RNA polymerase II cis-regulatory region sequence-specific DNA binding"/>
    <property type="evidence" value="ECO:0007669"/>
    <property type="project" value="TreeGrafter"/>
</dbReference>
<dbReference type="PRINTS" id="PR00617">
    <property type="entry name" value="COPPERFIST"/>
</dbReference>
<evidence type="ECO:0000256" key="6">
    <source>
        <dbReference type="ARBA" id="ARBA00023163"/>
    </source>
</evidence>
<dbReference type="InterPro" id="IPR051763">
    <property type="entry name" value="Copper_Homeo_Regul"/>
</dbReference>
<evidence type="ECO:0000259" key="9">
    <source>
        <dbReference type="PROSITE" id="PS50073"/>
    </source>
</evidence>
<keyword evidence="11" id="KW-1185">Reference proteome</keyword>
<dbReference type="Gene3D" id="3.90.430.10">
    <property type="entry name" value="Copper fist DNA-binding domain"/>
    <property type="match status" value="1"/>
</dbReference>
<gene>
    <name evidence="10" type="ORF">CFD26_105901</name>
</gene>
<sequence length="289" mass="31325">MVLIDGEKWACEACIKGHSISSCRHNAKFGGRCRCAHGQRCICALKKEHSRSPSREAGLAASQQPAGSEPTNARSSVTISQDDSNNLGHEPNGLPLGRVMSYTPSSYTSSTLKDYLNLAQPVPPNGDAQIIFGGSTVDDYFPSNLNTFQPDDHSLQQWREALPLQPDFSAFTGPFTATSSATWGNSTENFVTTVAAPSGLDSIPFEWTMTSSSDSLFPSMAVEEPNGSNMFSLPTDFFWGPAGLTDLPFDWTSFAPGVSVTVGTQAPSYTTVCPVMRKPLRQFHRRMIL</sequence>
<comment type="subcellular location">
    <subcellularLocation>
        <location evidence="1">Nucleus</location>
    </subcellularLocation>
</comment>